<dbReference type="Pfam" id="PF13193">
    <property type="entry name" value="AMP-binding_C"/>
    <property type="match status" value="1"/>
</dbReference>
<dbReference type="PANTHER" id="PTHR45527:SF1">
    <property type="entry name" value="FATTY ACID SYNTHASE"/>
    <property type="match status" value="1"/>
</dbReference>
<dbReference type="SUPFAM" id="SSF56801">
    <property type="entry name" value="Acetyl-CoA synthetase-like"/>
    <property type="match status" value="1"/>
</dbReference>
<dbReference type="InterPro" id="IPR001031">
    <property type="entry name" value="Thioesterase"/>
</dbReference>
<evidence type="ECO:0000256" key="2">
    <source>
        <dbReference type="ARBA" id="ARBA00022450"/>
    </source>
</evidence>
<dbReference type="Pfam" id="PF00501">
    <property type="entry name" value="AMP-binding"/>
    <property type="match status" value="2"/>
</dbReference>
<dbReference type="Gene3D" id="3.30.300.30">
    <property type="match status" value="1"/>
</dbReference>
<keyword evidence="3" id="KW-0597">Phosphoprotein</keyword>
<dbReference type="Gene3D" id="1.10.1200.10">
    <property type="entry name" value="ACP-like"/>
    <property type="match status" value="1"/>
</dbReference>
<dbReference type="InterPro" id="IPR000873">
    <property type="entry name" value="AMP-dep_synth/lig_dom"/>
</dbReference>
<protein>
    <submittedName>
        <fullName evidence="6">Non-ribosomal peptide synthetase</fullName>
    </submittedName>
</protein>
<dbReference type="PANTHER" id="PTHR45527">
    <property type="entry name" value="NONRIBOSOMAL PEPTIDE SYNTHETASE"/>
    <property type="match status" value="1"/>
</dbReference>
<dbReference type="InterPro" id="IPR025110">
    <property type="entry name" value="AMP-bd_C"/>
</dbReference>
<feature type="region of interest" description="Disordered" evidence="4">
    <location>
        <begin position="716"/>
        <end position="741"/>
    </location>
</feature>
<accession>A0AA46WXK3</accession>
<dbReference type="SMART" id="SM00823">
    <property type="entry name" value="PKS_PP"/>
    <property type="match status" value="1"/>
</dbReference>
<reference evidence="6 7" key="1">
    <citation type="journal article" date="2021" name="Front. Microbiol.">
        <title>Bacterial Transformation of Aromatic Monomers in Softwood Black Liquor.</title>
        <authorList>
            <person name="Navas L.E."/>
            <person name="Dexter G."/>
            <person name="Liu J."/>
            <person name="Levy-Booth D."/>
            <person name="Cho M."/>
            <person name="Jang S.K."/>
            <person name="Mansfield S.D."/>
            <person name="Renneckar S."/>
            <person name="Mohn W.W."/>
            <person name="Eltis L.D."/>
        </authorList>
    </citation>
    <scope>NUCLEOTIDE SEQUENCE [LARGE SCALE GENOMIC DNA]</scope>
    <source>
        <strain evidence="6 7">GD02</strain>
    </source>
</reference>
<evidence type="ECO:0000259" key="5">
    <source>
        <dbReference type="PROSITE" id="PS50075"/>
    </source>
</evidence>
<dbReference type="SMART" id="SM00824">
    <property type="entry name" value="PKS_TE"/>
    <property type="match status" value="1"/>
</dbReference>
<evidence type="ECO:0000256" key="4">
    <source>
        <dbReference type="SAM" id="MobiDB-lite"/>
    </source>
</evidence>
<keyword evidence="2" id="KW-0596">Phosphopantetheine</keyword>
<dbReference type="GO" id="GO:0043041">
    <property type="term" value="P:amino acid activation for nonribosomal peptide biosynthetic process"/>
    <property type="evidence" value="ECO:0007669"/>
    <property type="project" value="TreeGrafter"/>
</dbReference>
<comment type="cofactor">
    <cofactor evidence="1">
        <name>pantetheine 4'-phosphate</name>
        <dbReference type="ChEBI" id="CHEBI:47942"/>
    </cofactor>
</comment>
<evidence type="ECO:0000256" key="3">
    <source>
        <dbReference type="ARBA" id="ARBA00022553"/>
    </source>
</evidence>
<sequence>MRSILPIADTHTVRDRFTLVAESTPEVPALVCAGESVTYGELLARSTDRARALAAHEPNPRRPIALDTTGDLDTLVALVSVLMSGRPLVLLDAQLPEERRTEIHRRSGGLRLSPAELGDLPSADEAVLPTVTACDTAVLLFTSGSTGTPKAVRQGNRLWLNQAAEFHERLGIGADDRVGLPLPISFGGGLDIVMSALLHGAELHVIDPRQTGIEAVPAWLQASRPTTLHTTPSLLRSILKVCGPGDLQGLRLVTTCGEPVHGDDVRALHARLDAGSTYCNLSGSSETGNIAFAPFDTGSDVPDGILPAGEPAARKMIRLVDADGHDVSPGTTGTLVIESPFVSEGYFTDVDGVLAGTPDAFGHTEDGTPVFRTSDLGRIGPDGLLRLVGRQDDAVKVRGYLVEPNEVAAALRSLPGVDDAVVTAHRDGMIVSLVGYVATAPHERAPSEADLRRELRDTLPAWMVPGRIVLLPVLPRNERGKIDRGALPAPPGRPTHVEPNAGTESTLAEIWAEVLGLDAIGRDDDFVSLGGDSLQTQQMLTRVSDRFGIDTSSATLAHNPTLRRFARHIDTVRVDSGPVDSGRVDSAAPAPTARPGSVLVALQTTGTRPPVFAFAGAGSTALALLPLARELGPDQPVYGLQARGLERRGLPDWTVRSAARRYLKHIRRIQPHGPYVFVGHSLGGVIAMDVARLLEDRGETVSAVVCLDTILDGPLTEGGPELPRTSTTTTPGEATPAAAPSRSDLWRTRARLLTAGIVQYPAQTQWELFHELGRRVALLHRFRPWDGHVEVVMAEDNPDDPQWWPAIAANVVSVERVPGDHVGMLRPPHVARTAAFVRAALGRMRP</sequence>
<feature type="domain" description="Carrier" evidence="5">
    <location>
        <begin position="498"/>
        <end position="573"/>
    </location>
</feature>
<name>A0AA46WXK3_RHORH</name>
<dbReference type="Gene3D" id="3.40.50.12780">
    <property type="entry name" value="N-terminal domain of ligase-like"/>
    <property type="match status" value="1"/>
</dbReference>
<organism evidence="6 7">
    <name type="scientific">Rhodococcus rhodochrous</name>
    <dbReference type="NCBI Taxonomy" id="1829"/>
    <lineage>
        <taxon>Bacteria</taxon>
        <taxon>Bacillati</taxon>
        <taxon>Actinomycetota</taxon>
        <taxon>Actinomycetes</taxon>
        <taxon>Mycobacteriales</taxon>
        <taxon>Nocardiaceae</taxon>
        <taxon>Rhodococcus</taxon>
    </lineage>
</organism>
<dbReference type="InterPro" id="IPR020845">
    <property type="entry name" value="AMP-binding_CS"/>
</dbReference>
<dbReference type="InterPro" id="IPR020802">
    <property type="entry name" value="TesA-like"/>
</dbReference>
<dbReference type="InterPro" id="IPR009081">
    <property type="entry name" value="PP-bd_ACP"/>
</dbReference>
<dbReference type="InterPro" id="IPR042099">
    <property type="entry name" value="ANL_N_sf"/>
</dbReference>
<dbReference type="Pfam" id="PF00975">
    <property type="entry name" value="Thioesterase"/>
    <property type="match status" value="1"/>
</dbReference>
<dbReference type="GO" id="GO:0044550">
    <property type="term" value="P:secondary metabolite biosynthetic process"/>
    <property type="evidence" value="ECO:0007669"/>
    <property type="project" value="TreeGrafter"/>
</dbReference>
<dbReference type="InterPro" id="IPR045851">
    <property type="entry name" value="AMP-bd_C_sf"/>
</dbReference>
<dbReference type="GO" id="GO:0031177">
    <property type="term" value="F:phosphopantetheine binding"/>
    <property type="evidence" value="ECO:0007669"/>
    <property type="project" value="InterPro"/>
</dbReference>
<dbReference type="EMBL" id="CP083974">
    <property type="protein sequence ID" value="UZF46293.1"/>
    <property type="molecule type" value="Genomic_DNA"/>
</dbReference>
<dbReference type="InterPro" id="IPR029058">
    <property type="entry name" value="AB_hydrolase_fold"/>
</dbReference>
<dbReference type="InterPro" id="IPR020806">
    <property type="entry name" value="PKS_PP-bd"/>
</dbReference>
<dbReference type="PROSITE" id="PS50075">
    <property type="entry name" value="CARRIER"/>
    <property type="match status" value="1"/>
</dbReference>
<evidence type="ECO:0000313" key="6">
    <source>
        <dbReference type="EMBL" id="UZF46293.1"/>
    </source>
</evidence>
<evidence type="ECO:0000256" key="1">
    <source>
        <dbReference type="ARBA" id="ARBA00001957"/>
    </source>
</evidence>
<dbReference type="Gene3D" id="3.40.50.1820">
    <property type="entry name" value="alpha/beta hydrolase"/>
    <property type="match status" value="1"/>
</dbReference>
<feature type="compositionally biased region" description="Low complexity" evidence="4">
    <location>
        <begin position="723"/>
        <end position="740"/>
    </location>
</feature>
<proteinExistence type="predicted"/>
<dbReference type="Proteomes" id="UP001162740">
    <property type="component" value="Chromosome"/>
</dbReference>
<dbReference type="SUPFAM" id="SSF47336">
    <property type="entry name" value="ACP-like"/>
    <property type="match status" value="1"/>
</dbReference>
<dbReference type="RefSeq" id="WP_229580460.1">
    <property type="nucleotide sequence ID" value="NZ_CP083974.1"/>
</dbReference>
<dbReference type="SUPFAM" id="SSF53474">
    <property type="entry name" value="alpha/beta-Hydrolases"/>
    <property type="match status" value="1"/>
</dbReference>
<dbReference type="PROSITE" id="PS00455">
    <property type="entry name" value="AMP_BINDING"/>
    <property type="match status" value="1"/>
</dbReference>
<dbReference type="AlphaFoldDB" id="A0AA46WXK3"/>
<evidence type="ECO:0000313" key="7">
    <source>
        <dbReference type="Proteomes" id="UP001162740"/>
    </source>
</evidence>
<dbReference type="Pfam" id="PF00550">
    <property type="entry name" value="PP-binding"/>
    <property type="match status" value="1"/>
</dbReference>
<dbReference type="InterPro" id="IPR036736">
    <property type="entry name" value="ACP-like_sf"/>
</dbReference>
<dbReference type="GO" id="GO:0005737">
    <property type="term" value="C:cytoplasm"/>
    <property type="evidence" value="ECO:0007669"/>
    <property type="project" value="TreeGrafter"/>
</dbReference>
<gene>
    <name evidence="6" type="ORF">KUM34_006345</name>
</gene>